<evidence type="ECO:0000313" key="2">
    <source>
        <dbReference type="EMBL" id="KAH3849394.1"/>
    </source>
</evidence>
<proteinExistence type="predicted"/>
<reference evidence="2" key="1">
    <citation type="journal article" date="2019" name="bioRxiv">
        <title>The Genome of the Zebra Mussel, Dreissena polymorpha: A Resource for Invasive Species Research.</title>
        <authorList>
            <person name="McCartney M.A."/>
            <person name="Auch B."/>
            <person name="Kono T."/>
            <person name="Mallez S."/>
            <person name="Zhang Y."/>
            <person name="Obille A."/>
            <person name="Becker A."/>
            <person name="Abrahante J.E."/>
            <person name="Garbe J."/>
            <person name="Badalamenti J.P."/>
            <person name="Herman A."/>
            <person name="Mangelson H."/>
            <person name="Liachko I."/>
            <person name="Sullivan S."/>
            <person name="Sone E.D."/>
            <person name="Koren S."/>
            <person name="Silverstein K.A.T."/>
            <person name="Beckman K.B."/>
            <person name="Gohl D.M."/>
        </authorList>
    </citation>
    <scope>NUCLEOTIDE SEQUENCE</scope>
    <source>
        <strain evidence="2">Duluth1</strain>
        <tissue evidence="2">Whole animal</tissue>
    </source>
</reference>
<reference evidence="2" key="2">
    <citation type="submission" date="2020-11" db="EMBL/GenBank/DDBJ databases">
        <authorList>
            <person name="McCartney M.A."/>
            <person name="Auch B."/>
            <person name="Kono T."/>
            <person name="Mallez S."/>
            <person name="Becker A."/>
            <person name="Gohl D.M."/>
            <person name="Silverstein K.A.T."/>
            <person name="Koren S."/>
            <person name="Bechman K.B."/>
            <person name="Herman A."/>
            <person name="Abrahante J.E."/>
            <person name="Garbe J."/>
        </authorList>
    </citation>
    <scope>NUCLEOTIDE SEQUENCE</scope>
    <source>
        <strain evidence="2">Duluth1</strain>
        <tissue evidence="2">Whole animal</tissue>
    </source>
</reference>
<dbReference type="SUPFAM" id="SSF57184">
    <property type="entry name" value="Growth factor receptor domain"/>
    <property type="match status" value="1"/>
</dbReference>
<organism evidence="2 3">
    <name type="scientific">Dreissena polymorpha</name>
    <name type="common">Zebra mussel</name>
    <name type="synonym">Mytilus polymorpha</name>
    <dbReference type="NCBI Taxonomy" id="45954"/>
    <lineage>
        <taxon>Eukaryota</taxon>
        <taxon>Metazoa</taxon>
        <taxon>Spiralia</taxon>
        <taxon>Lophotrochozoa</taxon>
        <taxon>Mollusca</taxon>
        <taxon>Bivalvia</taxon>
        <taxon>Autobranchia</taxon>
        <taxon>Heteroconchia</taxon>
        <taxon>Euheterodonta</taxon>
        <taxon>Imparidentia</taxon>
        <taxon>Neoheterodontei</taxon>
        <taxon>Myida</taxon>
        <taxon>Dreissenoidea</taxon>
        <taxon>Dreissenidae</taxon>
        <taxon>Dreissena</taxon>
    </lineage>
</organism>
<gene>
    <name evidence="2" type="ORF">DPMN_091793</name>
</gene>
<dbReference type="EMBL" id="JAIWYP010000003">
    <property type="protein sequence ID" value="KAH3849394.1"/>
    <property type="molecule type" value="Genomic_DNA"/>
</dbReference>
<feature type="chain" id="PRO_5038636389" evidence="1">
    <location>
        <begin position="21"/>
        <end position="79"/>
    </location>
</feature>
<keyword evidence="1" id="KW-0732">Signal</keyword>
<name>A0A9D4L161_DREPO</name>
<feature type="signal peptide" evidence="1">
    <location>
        <begin position="1"/>
        <end position="20"/>
    </location>
</feature>
<sequence length="79" mass="8615">MTTMFVYVCVVLGLLSSATCLRCPAGCSDEDGCLPGVGCTDCRRGYCKLYRRGVGSVCVMQCPSGQRCNNYGFCSKNWY</sequence>
<dbReference type="InterPro" id="IPR009030">
    <property type="entry name" value="Growth_fac_rcpt_cys_sf"/>
</dbReference>
<comment type="caution">
    <text evidence="2">The sequence shown here is derived from an EMBL/GenBank/DDBJ whole genome shotgun (WGS) entry which is preliminary data.</text>
</comment>
<protein>
    <submittedName>
        <fullName evidence="2">Uncharacterized protein</fullName>
    </submittedName>
</protein>
<dbReference type="Proteomes" id="UP000828390">
    <property type="component" value="Unassembled WGS sequence"/>
</dbReference>
<evidence type="ECO:0000256" key="1">
    <source>
        <dbReference type="SAM" id="SignalP"/>
    </source>
</evidence>
<accession>A0A9D4L161</accession>
<keyword evidence="3" id="KW-1185">Reference proteome</keyword>
<dbReference type="AlphaFoldDB" id="A0A9D4L161"/>
<evidence type="ECO:0000313" key="3">
    <source>
        <dbReference type="Proteomes" id="UP000828390"/>
    </source>
</evidence>